<keyword evidence="3" id="KW-1185">Reference proteome</keyword>
<feature type="compositionally biased region" description="Basic residues" evidence="1">
    <location>
        <begin position="175"/>
        <end position="185"/>
    </location>
</feature>
<evidence type="ECO:0000313" key="3">
    <source>
        <dbReference type="Proteomes" id="UP000007801"/>
    </source>
</evidence>
<feature type="region of interest" description="Disordered" evidence="1">
    <location>
        <begin position="116"/>
        <end position="160"/>
    </location>
</feature>
<feature type="region of interest" description="Disordered" evidence="1">
    <location>
        <begin position="67"/>
        <end position="89"/>
    </location>
</feature>
<sequence>MPPTLIATKESANEFILLPDLEIAELGGDVASVTAADVAAVDGDEILQNIIRSNERLAKELAKMPPLPKLSSYKKPRSRPQDATASATATTSAIEATLAATRPKCFCPSFMRHSHSMRRRSSSGSNGSEACCRSRNASRQQQPAAAGTSGSKARTQTTHSKSMLCHGHEFTLDTHHHHHHQHSTHRTGNIAAEQQQQQQQQLPHRHSECCHPYKTDPLPWLQQHLVLNQTISSGSATNCQPTCQAQNLTVNTESMAAAAEAAQAAAKSTCRGPGSNALSASIKPKLYFEQLLQRDGCHKKPRPPVKVDVNVRLVPKQPKVTRSLNETFVQEVDAVAHALNETFVKETDNDNAPELAHIDEQLAELEQDRQRDRDEEAEEEEQEQTTNLEKQQLRATNEQLMSRLRQIWAKYKSQLPVHQGSLEPSFEDMQGDDEHLMKTLS</sequence>
<feature type="compositionally biased region" description="Basic and acidic residues" evidence="1">
    <location>
        <begin position="432"/>
        <end position="441"/>
    </location>
</feature>
<name>A0A0P8Y0L2_DROAN</name>
<accession>A0A0P8Y0L2</accession>
<dbReference type="AlphaFoldDB" id="A0A0P8Y0L2"/>
<reference evidence="2 3" key="1">
    <citation type="journal article" date="2007" name="Nature">
        <title>Evolution of genes and genomes on the Drosophila phylogeny.</title>
        <authorList>
            <consortium name="Drosophila 12 Genomes Consortium"/>
            <person name="Clark A.G."/>
            <person name="Eisen M.B."/>
            <person name="Smith D.R."/>
            <person name="Bergman C.M."/>
            <person name="Oliver B."/>
            <person name="Markow T.A."/>
            <person name="Kaufman T.C."/>
            <person name="Kellis M."/>
            <person name="Gelbart W."/>
            <person name="Iyer V.N."/>
            <person name="Pollard D.A."/>
            <person name="Sackton T.B."/>
            <person name="Larracuente A.M."/>
            <person name="Singh N.D."/>
            <person name="Abad J.P."/>
            <person name="Abt D.N."/>
            <person name="Adryan B."/>
            <person name="Aguade M."/>
            <person name="Akashi H."/>
            <person name="Anderson W.W."/>
            <person name="Aquadro C.F."/>
            <person name="Ardell D.H."/>
            <person name="Arguello R."/>
            <person name="Artieri C.G."/>
            <person name="Barbash D.A."/>
            <person name="Barker D."/>
            <person name="Barsanti P."/>
            <person name="Batterham P."/>
            <person name="Batzoglou S."/>
            <person name="Begun D."/>
            <person name="Bhutkar A."/>
            <person name="Blanco E."/>
            <person name="Bosak S.A."/>
            <person name="Bradley R.K."/>
            <person name="Brand A.D."/>
            <person name="Brent M.R."/>
            <person name="Brooks A.N."/>
            <person name="Brown R.H."/>
            <person name="Butlin R.K."/>
            <person name="Caggese C."/>
            <person name="Calvi B.R."/>
            <person name="Bernardo de Carvalho A."/>
            <person name="Caspi A."/>
            <person name="Castrezana S."/>
            <person name="Celniker S.E."/>
            <person name="Chang J.L."/>
            <person name="Chapple C."/>
            <person name="Chatterji S."/>
            <person name="Chinwalla A."/>
            <person name="Civetta A."/>
            <person name="Clifton S.W."/>
            <person name="Comeron J.M."/>
            <person name="Costello J.C."/>
            <person name="Coyne J.A."/>
            <person name="Daub J."/>
            <person name="David R.G."/>
            <person name="Delcher A.L."/>
            <person name="Delehaunty K."/>
            <person name="Do C.B."/>
            <person name="Ebling H."/>
            <person name="Edwards K."/>
            <person name="Eickbush T."/>
            <person name="Evans J.D."/>
            <person name="Filipski A."/>
            <person name="Findeiss S."/>
            <person name="Freyhult E."/>
            <person name="Fulton L."/>
            <person name="Fulton R."/>
            <person name="Garcia A.C."/>
            <person name="Gardiner A."/>
            <person name="Garfield D.A."/>
            <person name="Garvin B.E."/>
            <person name="Gibson G."/>
            <person name="Gilbert D."/>
            <person name="Gnerre S."/>
            <person name="Godfrey J."/>
            <person name="Good R."/>
            <person name="Gotea V."/>
            <person name="Gravely B."/>
            <person name="Greenberg A.J."/>
            <person name="Griffiths-Jones S."/>
            <person name="Gross S."/>
            <person name="Guigo R."/>
            <person name="Gustafson E.A."/>
            <person name="Haerty W."/>
            <person name="Hahn M.W."/>
            <person name="Halligan D.L."/>
            <person name="Halpern A.L."/>
            <person name="Halter G.M."/>
            <person name="Han M.V."/>
            <person name="Heger A."/>
            <person name="Hillier L."/>
            <person name="Hinrichs A.S."/>
            <person name="Holmes I."/>
            <person name="Hoskins R.A."/>
            <person name="Hubisz M.J."/>
            <person name="Hultmark D."/>
            <person name="Huntley M.A."/>
            <person name="Jaffe D.B."/>
            <person name="Jagadeeshan S."/>
            <person name="Jeck W.R."/>
            <person name="Johnson J."/>
            <person name="Jones C.D."/>
            <person name="Jordan W.C."/>
            <person name="Karpen G.H."/>
            <person name="Kataoka E."/>
            <person name="Keightley P.D."/>
            <person name="Kheradpour P."/>
            <person name="Kirkness E.F."/>
            <person name="Koerich L.B."/>
            <person name="Kristiansen K."/>
            <person name="Kudrna D."/>
            <person name="Kulathinal R.J."/>
            <person name="Kumar S."/>
            <person name="Kwok R."/>
            <person name="Lander E."/>
            <person name="Langley C.H."/>
            <person name="Lapoint R."/>
            <person name="Lazzaro B.P."/>
            <person name="Lee S.J."/>
            <person name="Levesque L."/>
            <person name="Li R."/>
            <person name="Lin C.F."/>
            <person name="Lin M.F."/>
            <person name="Lindblad-Toh K."/>
            <person name="Llopart A."/>
            <person name="Long M."/>
            <person name="Low L."/>
            <person name="Lozovsky E."/>
            <person name="Lu J."/>
            <person name="Luo M."/>
            <person name="Machado C.A."/>
            <person name="Makalowski W."/>
            <person name="Marzo M."/>
            <person name="Matsuda M."/>
            <person name="Matzkin L."/>
            <person name="McAllister B."/>
            <person name="McBride C.S."/>
            <person name="McKernan B."/>
            <person name="McKernan K."/>
            <person name="Mendez-Lago M."/>
            <person name="Minx P."/>
            <person name="Mollenhauer M.U."/>
            <person name="Montooth K."/>
            <person name="Mount S.M."/>
            <person name="Mu X."/>
            <person name="Myers E."/>
            <person name="Negre B."/>
            <person name="Newfeld S."/>
            <person name="Nielsen R."/>
            <person name="Noor M.A."/>
            <person name="O'Grady P."/>
            <person name="Pachter L."/>
            <person name="Papaceit M."/>
            <person name="Parisi M.J."/>
            <person name="Parisi M."/>
            <person name="Parts L."/>
            <person name="Pedersen J.S."/>
            <person name="Pesole G."/>
            <person name="Phillippy A.M."/>
            <person name="Ponting C.P."/>
            <person name="Pop M."/>
            <person name="Porcelli D."/>
            <person name="Powell J.R."/>
            <person name="Prohaska S."/>
            <person name="Pruitt K."/>
            <person name="Puig M."/>
            <person name="Quesneville H."/>
            <person name="Ram K.R."/>
            <person name="Rand D."/>
            <person name="Rasmussen M.D."/>
            <person name="Reed L.K."/>
            <person name="Reenan R."/>
            <person name="Reily A."/>
            <person name="Remington K.A."/>
            <person name="Rieger T.T."/>
            <person name="Ritchie M.G."/>
            <person name="Robin C."/>
            <person name="Rogers Y.H."/>
            <person name="Rohde C."/>
            <person name="Rozas J."/>
            <person name="Rubenfield M.J."/>
            <person name="Ruiz A."/>
            <person name="Russo S."/>
            <person name="Salzberg S.L."/>
            <person name="Sanchez-Gracia A."/>
            <person name="Saranga D.J."/>
            <person name="Sato H."/>
            <person name="Schaeffer S.W."/>
            <person name="Schatz M.C."/>
            <person name="Schlenke T."/>
            <person name="Schwartz R."/>
            <person name="Segarra C."/>
            <person name="Singh R.S."/>
            <person name="Sirot L."/>
            <person name="Sirota M."/>
            <person name="Sisneros N.B."/>
            <person name="Smith C.D."/>
            <person name="Smith T.F."/>
            <person name="Spieth J."/>
            <person name="Stage D.E."/>
            <person name="Stark A."/>
            <person name="Stephan W."/>
            <person name="Strausberg R.L."/>
            <person name="Strempel S."/>
            <person name="Sturgill D."/>
            <person name="Sutton G."/>
            <person name="Sutton G.G."/>
            <person name="Tao W."/>
            <person name="Teichmann S."/>
            <person name="Tobari Y.N."/>
            <person name="Tomimura Y."/>
            <person name="Tsolas J.M."/>
            <person name="Valente V.L."/>
            <person name="Venter E."/>
            <person name="Venter J.C."/>
            <person name="Vicario S."/>
            <person name="Vieira F.G."/>
            <person name="Vilella A.J."/>
            <person name="Villasante A."/>
            <person name="Walenz B."/>
            <person name="Wang J."/>
            <person name="Wasserman M."/>
            <person name="Watts T."/>
            <person name="Wilson D."/>
            <person name="Wilson R.K."/>
            <person name="Wing R.A."/>
            <person name="Wolfner M.F."/>
            <person name="Wong A."/>
            <person name="Wong G.K."/>
            <person name="Wu C.I."/>
            <person name="Wu G."/>
            <person name="Yamamoto D."/>
            <person name="Yang H.P."/>
            <person name="Yang S.P."/>
            <person name="Yorke J.A."/>
            <person name="Yoshida K."/>
            <person name="Zdobnov E."/>
            <person name="Zhang P."/>
            <person name="Zhang Y."/>
            <person name="Zimin A.V."/>
            <person name="Baldwin J."/>
            <person name="Abdouelleil A."/>
            <person name="Abdulkadir J."/>
            <person name="Abebe A."/>
            <person name="Abera B."/>
            <person name="Abreu J."/>
            <person name="Acer S.C."/>
            <person name="Aftuck L."/>
            <person name="Alexander A."/>
            <person name="An P."/>
            <person name="Anderson E."/>
            <person name="Anderson S."/>
            <person name="Arachi H."/>
            <person name="Azer M."/>
            <person name="Bachantsang P."/>
            <person name="Barry A."/>
            <person name="Bayul T."/>
            <person name="Berlin A."/>
            <person name="Bessette D."/>
            <person name="Bloom T."/>
            <person name="Blye J."/>
            <person name="Boguslavskiy L."/>
            <person name="Bonnet C."/>
            <person name="Boukhgalter B."/>
            <person name="Bourzgui I."/>
            <person name="Brown A."/>
            <person name="Cahill P."/>
            <person name="Channer S."/>
            <person name="Cheshatsang Y."/>
            <person name="Chuda L."/>
            <person name="Citroen M."/>
            <person name="Collymore A."/>
            <person name="Cooke P."/>
            <person name="Costello M."/>
            <person name="D'Aco K."/>
            <person name="Daza R."/>
            <person name="De Haan G."/>
            <person name="DeGray S."/>
            <person name="DeMaso C."/>
            <person name="Dhargay N."/>
            <person name="Dooley K."/>
            <person name="Dooley E."/>
            <person name="Doricent M."/>
            <person name="Dorje P."/>
            <person name="Dorjee K."/>
            <person name="Dupes A."/>
            <person name="Elong R."/>
            <person name="Falk J."/>
            <person name="Farina A."/>
            <person name="Faro S."/>
            <person name="Ferguson D."/>
            <person name="Fisher S."/>
            <person name="Foley C.D."/>
            <person name="Franke A."/>
            <person name="Friedrich D."/>
            <person name="Gadbois L."/>
            <person name="Gearin G."/>
            <person name="Gearin C.R."/>
            <person name="Giannoukos G."/>
            <person name="Goode T."/>
            <person name="Graham J."/>
            <person name="Grandbois E."/>
            <person name="Grewal S."/>
            <person name="Gyaltsen K."/>
            <person name="Hafez N."/>
            <person name="Hagos B."/>
            <person name="Hall J."/>
            <person name="Henson C."/>
            <person name="Hollinger A."/>
            <person name="Honan T."/>
            <person name="Huard M.D."/>
            <person name="Hughes L."/>
            <person name="Hurhula B."/>
            <person name="Husby M.E."/>
            <person name="Kamat A."/>
            <person name="Kanga B."/>
            <person name="Kashin S."/>
            <person name="Khazanovich D."/>
            <person name="Kisner P."/>
            <person name="Lance K."/>
            <person name="Lara M."/>
            <person name="Lee W."/>
            <person name="Lennon N."/>
            <person name="Letendre F."/>
            <person name="LeVine R."/>
            <person name="Lipovsky A."/>
            <person name="Liu X."/>
            <person name="Liu J."/>
            <person name="Liu S."/>
            <person name="Lokyitsang T."/>
            <person name="Lokyitsang Y."/>
            <person name="Lubonja R."/>
            <person name="Lui A."/>
            <person name="MacDonald P."/>
            <person name="Magnisalis V."/>
            <person name="Maru K."/>
            <person name="Matthews C."/>
            <person name="McCusker W."/>
            <person name="McDonough S."/>
            <person name="Mehta T."/>
            <person name="Meldrim J."/>
            <person name="Meneus L."/>
            <person name="Mihai O."/>
            <person name="Mihalev A."/>
            <person name="Mihova T."/>
            <person name="Mittelman R."/>
            <person name="Mlenga V."/>
            <person name="Montmayeur A."/>
            <person name="Mulrain L."/>
            <person name="Navidi A."/>
            <person name="Naylor J."/>
            <person name="Negash T."/>
            <person name="Nguyen T."/>
            <person name="Nguyen N."/>
            <person name="Nicol R."/>
            <person name="Norbu C."/>
            <person name="Norbu N."/>
            <person name="Novod N."/>
            <person name="O'Neill B."/>
            <person name="Osman S."/>
            <person name="Markiewicz E."/>
            <person name="Oyono O.L."/>
            <person name="Patti C."/>
            <person name="Phunkhang P."/>
            <person name="Pierre F."/>
            <person name="Priest M."/>
            <person name="Raghuraman S."/>
            <person name="Rege F."/>
            <person name="Reyes R."/>
            <person name="Rise C."/>
            <person name="Rogov P."/>
            <person name="Ross K."/>
            <person name="Ryan E."/>
            <person name="Settipalli S."/>
            <person name="Shea T."/>
            <person name="Sherpa N."/>
            <person name="Shi L."/>
            <person name="Shih D."/>
            <person name="Sparrow T."/>
            <person name="Spaulding J."/>
            <person name="Stalker J."/>
            <person name="Stange-Thomann N."/>
            <person name="Stavropoulos S."/>
            <person name="Stone C."/>
            <person name="Strader C."/>
            <person name="Tesfaye S."/>
            <person name="Thomson T."/>
            <person name="Thoulutsang Y."/>
            <person name="Thoulutsang D."/>
            <person name="Topham K."/>
            <person name="Topping I."/>
            <person name="Tsamla T."/>
            <person name="Vassiliev H."/>
            <person name="Vo A."/>
            <person name="Wangchuk T."/>
            <person name="Wangdi T."/>
            <person name="Weiand M."/>
            <person name="Wilkinson J."/>
            <person name="Wilson A."/>
            <person name="Yadav S."/>
            <person name="Young G."/>
            <person name="Yu Q."/>
            <person name="Zembek L."/>
            <person name="Zhong D."/>
            <person name="Zimmer A."/>
            <person name="Zwirko Z."/>
            <person name="Jaffe D.B."/>
            <person name="Alvarez P."/>
            <person name="Brockman W."/>
            <person name="Butler J."/>
            <person name="Chin C."/>
            <person name="Gnerre S."/>
            <person name="Grabherr M."/>
            <person name="Kleber M."/>
            <person name="Mauceli E."/>
            <person name="MacCallum I."/>
        </authorList>
    </citation>
    <scope>NUCLEOTIDE SEQUENCE [LARGE SCALE GENOMIC DNA]</scope>
    <source>
        <strain evidence="3">Tucson 14024-0371.13</strain>
    </source>
</reference>
<gene>
    <name evidence="2" type="primary">Dana\GF26994</name>
    <name evidence="2" type="ORF">GF26994</name>
</gene>
<evidence type="ECO:0000256" key="1">
    <source>
        <dbReference type="SAM" id="MobiDB-lite"/>
    </source>
</evidence>
<feature type="compositionally biased region" description="Polar residues" evidence="1">
    <location>
        <begin position="135"/>
        <end position="160"/>
    </location>
</feature>
<dbReference type="EMBL" id="CH902617">
    <property type="protein sequence ID" value="KPU80314.1"/>
    <property type="molecule type" value="Genomic_DNA"/>
</dbReference>
<proteinExistence type="predicted"/>
<feature type="non-terminal residue" evidence="2">
    <location>
        <position position="441"/>
    </location>
</feature>
<dbReference type="Proteomes" id="UP000007801">
    <property type="component" value="Unassembled WGS sequence"/>
</dbReference>
<dbReference type="InParanoid" id="A0A0P8Y0L2"/>
<feature type="region of interest" description="Disordered" evidence="1">
    <location>
        <begin position="174"/>
        <end position="201"/>
    </location>
</feature>
<protein>
    <submittedName>
        <fullName evidence="2">Uncharacterized protein</fullName>
    </submittedName>
</protein>
<dbReference type="OrthoDB" id="10252347at2759"/>
<feature type="region of interest" description="Disordered" evidence="1">
    <location>
        <begin position="421"/>
        <end position="441"/>
    </location>
</feature>
<organism evidence="2 3">
    <name type="scientific">Drosophila ananassae</name>
    <name type="common">Fruit fly</name>
    <dbReference type="NCBI Taxonomy" id="7217"/>
    <lineage>
        <taxon>Eukaryota</taxon>
        <taxon>Metazoa</taxon>
        <taxon>Ecdysozoa</taxon>
        <taxon>Arthropoda</taxon>
        <taxon>Hexapoda</taxon>
        <taxon>Insecta</taxon>
        <taxon>Pterygota</taxon>
        <taxon>Neoptera</taxon>
        <taxon>Endopterygota</taxon>
        <taxon>Diptera</taxon>
        <taxon>Brachycera</taxon>
        <taxon>Muscomorpha</taxon>
        <taxon>Ephydroidea</taxon>
        <taxon>Drosophilidae</taxon>
        <taxon>Drosophila</taxon>
        <taxon>Sophophora</taxon>
    </lineage>
</organism>
<evidence type="ECO:0000313" key="2">
    <source>
        <dbReference type="EMBL" id="KPU80314.1"/>
    </source>
</evidence>
<feature type="region of interest" description="Disordered" evidence="1">
    <location>
        <begin position="366"/>
        <end position="392"/>
    </location>
</feature>